<keyword evidence="2 5" id="KW-0863">Zinc-finger</keyword>
<dbReference type="InterPro" id="IPR006612">
    <property type="entry name" value="THAP_Znf"/>
</dbReference>
<reference evidence="8" key="1">
    <citation type="submission" date="2003-08" db="EMBL/GenBank/DDBJ databases">
        <authorList>
            <person name="Birren B."/>
            <person name="Nusbaum C."/>
            <person name="Abebe A."/>
            <person name="Abouelleil A."/>
            <person name="Adekoya E."/>
            <person name="Ait-zahra M."/>
            <person name="Allen N."/>
            <person name="Allen T."/>
            <person name="An P."/>
            <person name="Anderson M."/>
            <person name="Anderson S."/>
            <person name="Arachchi H."/>
            <person name="Armbruster J."/>
            <person name="Bachantsang P."/>
            <person name="Baldwin J."/>
            <person name="Barry A."/>
            <person name="Bayul T."/>
            <person name="Blitshsteyn B."/>
            <person name="Bloom T."/>
            <person name="Blye J."/>
            <person name="Boguslavskiy L."/>
            <person name="Borowsky M."/>
            <person name="Boukhgalter B."/>
            <person name="Brunache A."/>
            <person name="Butler J."/>
            <person name="Calixte N."/>
            <person name="Calvo S."/>
            <person name="Camarata J."/>
            <person name="Campo K."/>
            <person name="Chang J."/>
            <person name="Cheshatsang Y."/>
            <person name="Citroen M."/>
            <person name="Collymore A."/>
            <person name="Considine T."/>
            <person name="Cook A."/>
            <person name="Cooke P."/>
            <person name="Corum B."/>
            <person name="Cuomo C."/>
            <person name="David R."/>
            <person name="Dawoe T."/>
            <person name="Degray S."/>
            <person name="Dodge S."/>
            <person name="Dooley K."/>
            <person name="Dorje P."/>
            <person name="Dorjee K."/>
            <person name="Dorris L."/>
            <person name="Duffey N."/>
            <person name="Dupes A."/>
            <person name="Elkins T."/>
            <person name="Engels R."/>
            <person name="Erickson J."/>
            <person name="Farina A."/>
            <person name="Faro S."/>
            <person name="Ferreira P."/>
            <person name="Fischer H."/>
            <person name="Fitzgerald M."/>
            <person name="Foley K."/>
            <person name="Gage D."/>
            <person name="Galagan J."/>
            <person name="Gearin G."/>
            <person name="Gnerre S."/>
            <person name="Gnirke A."/>
            <person name="Goyette A."/>
            <person name="Graham J."/>
            <person name="Grandbois E."/>
            <person name="Gyaltsen K."/>
            <person name="Hafez N."/>
            <person name="Hagopian D."/>
            <person name="Hagos B."/>
            <person name="Hall J."/>
            <person name="Hatcher B."/>
            <person name="Heller A."/>
            <person name="Higgins H."/>
            <person name="Honan T."/>
            <person name="Horn A."/>
            <person name="Houde N."/>
            <person name="Hughes L."/>
            <person name="Hulme W."/>
            <person name="Husby E."/>
            <person name="Iliev I."/>
            <person name="Jaffe D."/>
            <person name="Jones C."/>
            <person name="Kamal M."/>
            <person name="Kamat A."/>
            <person name="Kamvysselis M."/>
            <person name="Karlsson E."/>
            <person name="Kells C."/>
            <person name="Kieu A."/>
            <person name="Kisner P."/>
            <person name="Kodira C."/>
            <person name="Kulbokas E."/>
            <person name="Labutti K."/>
            <person name="Lama D."/>
            <person name="Landers T."/>
            <person name="Leger J."/>
            <person name="Levine S."/>
            <person name="Lewis D."/>
            <person name="Lewis T."/>
            <person name="Lindblad-toh K."/>
            <person name="Liu X."/>
            <person name="Lokyitsang T."/>
            <person name="Lokyitsang Y."/>
            <person name="Lucien O."/>
            <person name="Lui A."/>
            <person name="Ma L.J."/>
            <person name="Mabbitt R."/>
            <person name="Macdonald J."/>
            <person name="Maclean C."/>
            <person name="Major J."/>
            <person name="Manning J."/>
            <person name="Marabella R."/>
            <person name="Maru K."/>
            <person name="Matthews C."/>
            <person name="Mauceli E."/>
            <person name="Mccarthy M."/>
            <person name="Mcdonough S."/>
            <person name="Mcghee T."/>
            <person name="Meldrim J."/>
            <person name="Meneus L."/>
            <person name="Mesirov J."/>
            <person name="Mihalev A."/>
            <person name="Mihova T."/>
            <person name="Mikkelsen T."/>
            <person name="Mlenga V."/>
            <person name="Moru K."/>
            <person name="Mozes J."/>
            <person name="Mulrain L."/>
            <person name="Munson G."/>
            <person name="Naylor J."/>
            <person name="Newes C."/>
            <person name="Nguyen C."/>
            <person name="Nguyen N."/>
            <person name="Nguyen T."/>
            <person name="Nicol R."/>
            <person name="Nielsen C."/>
            <person name="Nizzari M."/>
            <person name="Norbu C."/>
            <person name="Norbu N."/>
            <person name="O'donnell P."/>
            <person name="Okoawo O."/>
            <person name="O'leary S."/>
            <person name="Omotosho B."/>
            <person name="O'neill K."/>
            <person name="Osman S."/>
            <person name="Parker S."/>
            <person name="Perrin D."/>
            <person name="Phunkhang P."/>
            <person name="Piqani B."/>
            <person name="Purcell S."/>
            <person name="Rachupka T."/>
            <person name="Ramasamy U."/>
            <person name="Rameau R."/>
            <person name="Ray V."/>
            <person name="Raymond C."/>
            <person name="Retta R."/>
            <person name="Richardson S."/>
            <person name="Rise C."/>
            <person name="Rodriguez J."/>
            <person name="Rogers J."/>
            <person name="Rogov P."/>
            <person name="Rutman M."/>
            <person name="Schupbach R."/>
            <person name="Seaman C."/>
            <person name="Settipalli S."/>
            <person name="Sharpe T."/>
            <person name="Sheridan J."/>
            <person name="Sherpa N."/>
            <person name="Shi J."/>
            <person name="Smirnov S."/>
            <person name="Smith C."/>
            <person name="Sougnez C."/>
            <person name="Spencer B."/>
            <person name="Stalker J."/>
            <person name="Stange-thomann N."/>
            <person name="Stavropoulos S."/>
            <person name="Stetson K."/>
            <person name="Stone C."/>
            <person name="Stone S."/>
            <person name="Stubbs M."/>
            <person name="Talamas J."/>
            <person name="Tchuinga P."/>
            <person name="Tenzing P."/>
            <person name="Tesfaye S."/>
            <person name="Theodore J."/>
            <person name="Thoulutsang Y."/>
            <person name="Topham K."/>
            <person name="Towey S."/>
            <person name="Tsamla T."/>
            <person name="Tsomo N."/>
            <person name="Vallee D."/>
            <person name="Vassiliev H."/>
            <person name="Venkataraman V."/>
            <person name="Vinson J."/>
            <person name="Vo A."/>
            <person name="Wade C."/>
            <person name="Wang S."/>
            <person name="Wangchuk T."/>
            <person name="Wangdi T."/>
            <person name="Whittaker C."/>
            <person name="Wilkinson J."/>
            <person name="Wu Y."/>
            <person name="Wyman D."/>
            <person name="Yadav S."/>
            <person name="Yang S."/>
            <person name="Yang X."/>
            <person name="Yeager S."/>
            <person name="Yee E."/>
            <person name="Young G."/>
            <person name="Zainoun J."/>
            <person name="Zembeck L."/>
            <person name="Zimmer A."/>
            <person name="Zody M."/>
            <person name="Lander E."/>
        </authorList>
    </citation>
    <scope>NUCLEOTIDE SEQUENCE [LARGE SCALE GENOMIC DNA]</scope>
</reference>
<evidence type="ECO:0000313" key="7">
    <source>
        <dbReference type="Ensembl" id="ENSCSAVP00000015218.1"/>
    </source>
</evidence>
<feature type="domain" description="THAP-type" evidence="6">
    <location>
        <begin position="1"/>
        <end position="38"/>
    </location>
</feature>
<sequence length="130" mass="14864">MPGPNSKLCQHHFEPHHFSTVVHARGKGLKPTAVPTKFIHNSNCEKLQSRHKKLPDKICIEIETDDFFFNQRSIMGASQITHEHDTDIQTDTTNWIDGNLKMTIELAPKTEPADQMENNLQVAVKVPRKR</sequence>
<evidence type="ECO:0000313" key="8">
    <source>
        <dbReference type="Proteomes" id="UP000007875"/>
    </source>
</evidence>
<dbReference type="HOGENOM" id="CLU_1942797_0_0_1"/>
<dbReference type="GO" id="GO:0003677">
    <property type="term" value="F:DNA binding"/>
    <property type="evidence" value="ECO:0007669"/>
    <property type="project" value="UniProtKB-UniRule"/>
</dbReference>
<keyword evidence="4 5" id="KW-0238">DNA-binding</keyword>
<evidence type="ECO:0000256" key="3">
    <source>
        <dbReference type="ARBA" id="ARBA00022833"/>
    </source>
</evidence>
<organism evidence="7 8">
    <name type="scientific">Ciona savignyi</name>
    <name type="common">Pacific transparent sea squirt</name>
    <dbReference type="NCBI Taxonomy" id="51511"/>
    <lineage>
        <taxon>Eukaryota</taxon>
        <taxon>Metazoa</taxon>
        <taxon>Chordata</taxon>
        <taxon>Tunicata</taxon>
        <taxon>Ascidiacea</taxon>
        <taxon>Phlebobranchia</taxon>
        <taxon>Cionidae</taxon>
        <taxon>Ciona</taxon>
    </lineage>
</organism>
<dbReference type="PROSITE" id="PS50950">
    <property type="entry name" value="ZF_THAP"/>
    <property type="match status" value="1"/>
</dbReference>
<evidence type="ECO:0000259" key="6">
    <source>
        <dbReference type="PROSITE" id="PS50950"/>
    </source>
</evidence>
<dbReference type="InParanoid" id="H2ZCA2"/>
<evidence type="ECO:0000256" key="2">
    <source>
        <dbReference type="ARBA" id="ARBA00022771"/>
    </source>
</evidence>
<dbReference type="Ensembl" id="ENSCSAVT00000015392.1">
    <property type="protein sequence ID" value="ENSCSAVP00000015218.1"/>
    <property type="gene ID" value="ENSCSAVG00000008926.1"/>
</dbReference>
<name>H2ZCA2_CIOSA</name>
<reference evidence="7" key="3">
    <citation type="submission" date="2025-09" db="UniProtKB">
        <authorList>
            <consortium name="Ensembl"/>
        </authorList>
    </citation>
    <scope>IDENTIFICATION</scope>
</reference>
<keyword evidence="1" id="KW-0479">Metal-binding</keyword>
<dbReference type="GO" id="GO:0008270">
    <property type="term" value="F:zinc ion binding"/>
    <property type="evidence" value="ECO:0007669"/>
    <property type="project" value="UniProtKB-KW"/>
</dbReference>
<proteinExistence type="predicted"/>
<reference evidence="7" key="2">
    <citation type="submission" date="2025-08" db="UniProtKB">
        <authorList>
            <consortium name="Ensembl"/>
        </authorList>
    </citation>
    <scope>IDENTIFICATION</scope>
</reference>
<protein>
    <recommendedName>
        <fullName evidence="6">THAP-type domain-containing protein</fullName>
    </recommendedName>
</protein>
<accession>H2ZCA2</accession>
<dbReference type="Proteomes" id="UP000007875">
    <property type="component" value="Unassembled WGS sequence"/>
</dbReference>
<evidence type="ECO:0000256" key="4">
    <source>
        <dbReference type="ARBA" id="ARBA00023125"/>
    </source>
</evidence>
<evidence type="ECO:0000256" key="5">
    <source>
        <dbReference type="PROSITE-ProRule" id="PRU00309"/>
    </source>
</evidence>
<evidence type="ECO:0000256" key="1">
    <source>
        <dbReference type="ARBA" id="ARBA00022723"/>
    </source>
</evidence>
<dbReference type="AlphaFoldDB" id="H2ZCA2"/>
<keyword evidence="3" id="KW-0862">Zinc</keyword>
<keyword evidence="8" id="KW-1185">Reference proteome</keyword>